<dbReference type="GO" id="GO:0020037">
    <property type="term" value="F:heme binding"/>
    <property type="evidence" value="ECO:0007669"/>
    <property type="project" value="InterPro"/>
</dbReference>
<keyword evidence="11" id="KW-1185">Reference proteome</keyword>
<organism evidence="10 11">
    <name type="scientific">Pseudocercospora eumusae</name>
    <dbReference type="NCBI Taxonomy" id="321146"/>
    <lineage>
        <taxon>Eukaryota</taxon>
        <taxon>Fungi</taxon>
        <taxon>Dikarya</taxon>
        <taxon>Ascomycota</taxon>
        <taxon>Pezizomycotina</taxon>
        <taxon>Dothideomycetes</taxon>
        <taxon>Dothideomycetidae</taxon>
        <taxon>Mycosphaerellales</taxon>
        <taxon>Mycosphaerellaceae</taxon>
        <taxon>Pseudocercospora</taxon>
    </lineage>
</organism>
<keyword evidence="3 8" id="KW-0349">Heme</keyword>
<dbReference type="OrthoDB" id="1844152at2759"/>
<dbReference type="Gene3D" id="1.10.630.10">
    <property type="entry name" value="Cytochrome P450"/>
    <property type="match status" value="1"/>
</dbReference>
<keyword evidence="9" id="KW-1133">Transmembrane helix</keyword>
<dbReference type="SUPFAM" id="SSF48264">
    <property type="entry name" value="Cytochrome P450"/>
    <property type="match status" value="1"/>
</dbReference>
<accession>A0A139HBW5</accession>
<keyword evidence="9" id="KW-0812">Transmembrane</keyword>
<reference evidence="10 11" key="1">
    <citation type="submission" date="2015-07" db="EMBL/GenBank/DDBJ databases">
        <title>Comparative genomics of the Sigatoka disease complex on banana suggests a link between parallel evolutionary changes in Pseudocercospora fijiensis and Pseudocercospora eumusae and increased virulence on the banana host.</title>
        <authorList>
            <person name="Chang T.-C."/>
            <person name="Salvucci A."/>
            <person name="Crous P.W."/>
            <person name="Stergiopoulos I."/>
        </authorList>
    </citation>
    <scope>NUCLEOTIDE SEQUENCE [LARGE SCALE GENOMIC DNA]</scope>
    <source>
        <strain evidence="10 11">CBS 114824</strain>
    </source>
</reference>
<proteinExistence type="inferred from homology"/>
<evidence type="ECO:0000256" key="9">
    <source>
        <dbReference type="SAM" id="Phobius"/>
    </source>
</evidence>
<evidence type="ECO:0000256" key="5">
    <source>
        <dbReference type="ARBA" id="ARBA00023002"/>
    </source>
</evidence>
<dbReference type="PANTHER" id="PTHR46206">
    <property type="entry name" value="CYTOCHROME P450"/>
    <property type="match status" value="1"/>
</dbReference>
<evidence type="ECO:0000256" key="7">
    <source>
        <dbReference type="ARBA" id="ARBA00023033"/>
    </source>
</evidence>
<evidence type="ECO:0000256" key="1">
    <source>
        <dbReference type="ARBA" id="ARBA00001971"/>
    </source>
</evidence>
<dbReference type="EMBL" id="LFZN01000083">
    <property type="protein sequence ID" value="KXS99916.1"/>
    <property type="molecule type" value="Genomic_DNA"/>
</dbReference>
<dbReference type="GO" id="GO:0005506">
    <property type="term" value="F:iron ion binding"/>
    <property type="evidence" value="ECO:0007669"/>
    <property type="project" value="InterPro"/>
</dbReference>
<dbReference type="GO" id="GO:0016705">
    <property type="term" value="F:oxidoreductase activity, acting on paired donors, with incorporation or reduction of molecular oxygen"/>
    <property type="evidence" value="ECO:0007669"/>
    <property type="project" value="InterPro"/>
</dbReference>
<dbReference type="InterPro" id="IPR002403">
    <property type="entry name" value="Cyt_P450_E_grp-IV"/>
</dbReference>
<evidence type="ECO:0000256" key="2">
    <source>
        <dbReference type="ARBA" id="ARBA00010617"/>
    </source>
</evidence>
<comment type="similarity">
    <text evidence="2">Belongs to the cytochrome P450 family.</text>
</comment>
<comment type="cofactor">
    <cofactor evidence="1 8">
        <name>heme</name>
        <dbReference type="ChEBI" id="CHEBI:30413"/>
    </cofactor>
</comment>
<evidence type="ECO:0000313" key="11">
    <source>
        <dbReference type="Proteomes" id="UP000070133"/>
    </source>
</evidence>
<keyword evidence="4 8" id="KW-0479">Metal-binding</keyword>
<sequence>MLSSLDIPHSPSVLLKTSAWVCLSYVLASVILSYFSTQARWLRKQEWVGYRKEWLSDIRAQLRSVLGTRAIVMANYEKSKEGFLALPQYMSKPLLLLPPNKLRDLLQKPDEDVSLYIVLMDWLGAKYTMKSDITRDPFHLGVVKNQLTRKLPLITADVQAELARGFAQQWQLNDDHAWKTVSAFETCGSIISRGANRVFCGAELCRNEDFLKHIGHYIEGAVRTGSILNLFPRWMRPLAGPVLARRLMREPLRACRQIALPVIQDRVQKTIGSAKDEVHNDALQWVIEGCIKSSDPCELDADRILRRLLGINVVALHTTSITIVNALLDLYSSPHADEYVEGLREECFRVLQSYGGEWQKEVVNDLFRIDSTIKESMRLHAIFTVGAIREVTRKDGIDLGDGLRVPCGVRIAAPSVAIHRDEHFYGNAYEYDAFRFSRGREQGGGEKADVDKRSQGMVTTSESFLAFGGGRQACPGRFFASQEMKLMLAYIVMNYDVKLPGPRPQIYDFKHASVPDPKSQLMIRRRTPQAAI</sequence>
<evidence type="ECO:0000256" key="3">
    <source>
        <dbReference type="ARBA" id="ARBA00022617"/>
    </source>
</evidence>
<dbReference type="Proteomes" id="UP000070133">
    <property type="component" value="Unassembled WGS sequence"/>
</dbReference>
<dbReference type="InterPro" id="IPR036396">
    <property type="entry name" value="Cyt_P450_sf"/>
</dbReference>
<comment type="caution">
    <text evidence="10">The sequence shown here is derived from an EMBL/GenBank/DDBJ whole genome shotgun (WGS) entry which is preliminary data.</text>
</comment>
<dbReference type="CDD" id="cd11041">
    <property type="entry name" value="CYP503A1-like"/>
    <property type="match status" value="1"/>
</dbReference>
<keyword evidence="5" id="KW-0560">Oxidoreductase</keyword>
<dbReference type="InterPro" id="IPR001128">
    <property type="entry name" value="Cyt_P450"/>
</dbReference>
<feature type="binding site" description="axial binding residue" evidence="8">
    <location>
        <position position="474"/>
    </location>
    <ligand>
        <name>heme</name>
        <dbReference type="ChEBI" id="CHEBI:30413"/>
    </ligand>
    <ligandPart>
        <name>Fe</name>
        <dbReference type="ChEBI" id="CHEBI:18248"/>
    </ligandPart>
</feature>
<keyword evidence="9" id="KW-0472">Membrane</keyword>
<gene>
    <name evidence="10" type="ORF">AC578_898</name>
</gene>
<evidence type="ECO:0000256" key="4">
    <source>
        <dbReference type="ARBA" id="ARBA00022723"/>
    </source>
</evidence>
<evidence type="ECO:0000256" key="6">
    <source>
        <dbReference type="ARBA" id="ARBA00023004"/>
    </source>
</evidence>
<dbReference type="PANTHER" id="PTHR46206:SF1">
    <property type="entry name" value="P450, PUTATIVE (EUROFUNG)-RELATED"/>
    <property type="match status" value="1"/>
</dbReference>
<protein>
    <recommendedName>
        <fullName evidence="12">Cytochrome P450</fullName>
    </recommendedName>
</protein>
<keyword evidence="6 8" id="KW-0408">Iron</keyword>
<dbReference type="AlphaFoldDB" id="A0A139HBW5"/>
<dbReference type="Pfam" id="PF00067">
    <property type="entry name" value="p450"/>
    <property type="match status" value="1"/>
</dbReference>
<evidence type="ECO:0008006" key="12">
    <source>
        <dbReference type="Google" id="ProtNLM"/>
    </source>
</evidence>
<name>A0A139HBW5_9PEZI</name>
<evidence type="ECO:0000313" key="10">
    <source>
        <dbReference type="EMBL" id="KXS99916.1"/>
    </source>
</evidence>
<dbReference type="PRINTS" id="PR00465">
    <property type="entry name" value="EP450IV"/>
</dbReference>
<keyword evidence="7" id="KW-0503">Monooxygenase</keyword>
<dbReference type="GO" id="GO:0004497">
    <property type="term" value="F:monooxygenase activity"/>
    <property type="evidence" value="ECO:0007669"/>
    <property type="project" value="UniProtKB-KW"/>
</dbReference>
<dbReference type="STRING" id="321146.A0A139HBW5"/>
<evidence type="ECO:0000256" key="8">
    <source>
        <dbReference type="PIRSR" id="PIRSR602403-1"/>
    </source>
</evidence>
<feature type="transmembrane region" description="Helical" evidence="9">
    <location>
        <begin position="12"/>
        <end position="35"/>
    </location>
</feature>